<keyword evidence="3" id="KW-1185">Reference proteome</keyword>
<name>A0A2W2FI17_9ACTN</name>
<sequence length="116" mass="12362">MTQTVTTTPSIPGPGSPQPVEPKGDTIDPRPVPWISATPEAGGERLRLVWWSGVEPCRTLDRVEVDESAAEVKVTIYEGPARDAQNVACIEIAVQKTTTVTLKAPLGDRKVVDGAS</sequence>
<comment type="caution">
    <text evidence="2">The sequence shown here is derived from an EMBL/GenBank/DDBJ whole genome shotgun (WGS) entry which is preliminary data.</text>
</comment>
<evidence type="ECO:0000313" key="2">
    <source>
        <dbReference type="EMBL" id="PZG35291.1"/>
    </source>
</evidence>
<gene>
    <name evidence="2" type="ORF">C1I98_27640</name>
</gene>
<reference evidence="2 3" key="1">
    <citation type="submission" date="2018-01" db="EMBL/GenBank/DDBJ databases">
        <title>Draft genome sequence of Sphaerisporangium sp. 7K107.</title>
        <authorList>
            <person name="Sahin N."/>
            <person name="Saygin H."/>
            <person name="Ay H."/>
        </authorList>
    </citation>
    <scope>NUCLEOTIDE SEQUENCE [LARGE SCALE GENOMIC DNA]</scope>
    <source>
        <strain evidence="2 3">7K107</strain>
    </source>
</reference>
<evidence type="ECO:0000256" key="1">
    <source>
        <dbReference type="SAM" id="MobiDB-lite"/>
    </source>
</evidence>
<evidence type="ECO:0000313" key="3">
    <source>
        <dbReference type="Proteomes" id="UP000248544"/>
    </source>
</evidence>
<accession>A0A2W2FI17</accession>
<protein>
    <submittedName>
        <fullName evidence="2">Uncharacterized protein</fullName>
    </submittedName>
</protein>
<feature type="compositionally biased region" description="Low complexity" evidence="1">
    <location>
        <begin position="1"/>
        <end position="10"/>
    </location>
</feature>
<proteinExistence type="predicted"/>
<feature type="region of interest" description="Disordered" evidence="1">
    <location>
        <begin position="1"/>
        <end position="31"/>
    </location>
</feature>
<dbReference type="AlphaFoldDB" id="A0A2W2FI17"/>
<organism evidence="2 3">
    <name type="scientific">Spongiactinospora gelatinilytica</name>
    <dbReference type="NCBI Taxonomy" id="2666298"/>
    <lineage>
        <taxon>Bacteria</taxon>
        <taxon>Bacillati</taxon>
        <taxon>Actinomycetota</taxon>
        <taxon>Actinomycetes</taxon>
        <taxon>Streptosporangiales</taxon>
        <taxon>Streptosporangiaceae</taxon>
        <taxon>Spongiactinospora</taxon>
    </lineage>
</organism>
<dbReference type="EMBL" id="POUA01000274">
    <property type="protein sequence ID" value="PZG35291.1"/>
    <property type="molecule type" value="Genomic_DNA"/>
</dbReference>
<dbReference type="Proteomes" id="UP000248544">
    <property type="component" value="Unassembled WGS sequence"/>
</dbReference>
<feature type="compositionally biased region" description="Pro residues" evidence="1">
    <location>
        <begin position="11"/>
        <end position="20"/>
    </location>
</feature>